<dbReference type="GO" id="GO:0070006">
    <property type="term" value="F:metalloaminopeptidase activity"/>
    <property type="evidence" value="ECO:0007669"/>
    <property type="project" value="TreeGrafter"/>
</dbReference>
<sequence>MKIVSLLLPLGMLLGAVTACEARTPQVVNQEVSVRLEPAQHELSGSSSVRFAAGTGAVEFRLSQGAEIRAVTCAGRPLPYRFTGGVLTAELPKSGAEPTLTIVYRARFNDPVADSPGASEDPSYGVSGTITGQGTFLGDSADWYPVPAQVPTRRTLTVTAPAGTEAVSFGRRVTRETRDGITRSTWQESHPVGALSLCAGPYRVEDRTVDGIELHSYLYPENAALSGRYLDAAERYLRFYSGLFGPYPFEKFAVVENFFQTGYGFPSFTLLGGAVLRLPFIIDTSFPHEIAHSWWGNAISIAPGSGNWCEGLVTYLADYYLKERRSAAEARDYREQLLIDFASLVSGDNDFPLTRFERRSDPSSRAIGYGKAAFVFHMMRSRIGDEAFFAGLRQVVRAHLYDSASWNDFADAFSKSSGKDQHAFLEQWLTRPGGPRLRLVEVVNRREKEGWSVAGRVVQDGADYPLDVPLRLEGEAGNVETRLALAGRSTPFRLVSKGEPRRVVLDPDAEVFRILTQEEIPATVNSVKGSRQLLGVRTANCRAGAQGFSDLLASFSQPGTQVVSEEEFNQGQFGDRDLVFCGVPRTRESLPRLPDGVQVDREGFTVAGEGYTGTDASLFLVLSRPGAAGRVSALYQPLSEAAAAQYGLKITHYGKYAELVFARGANRIKARLAVPESAAAVLFKR</sequence>
<dbReference type="InterPro" id="IPR014782">
    <property type="entry name" value="Peptidase_M1_dom"/>
</dbReference>
<feature type="chain" id="PRO_5027883672" evidence="1">
    <location>
        <begin position="20"/>
        <end position="685"/>
    </location>
</feature>
<gene>
    <name evidence="3" type="ORF">GMLC_01560</name>
</gene>
<proteinExistence type="predicted"/>
<dbReference type="PANTHER" id="PTHR11533:SF174">
    <property type="entry name" value="PUROMYCIN-SENSITIVE AMINOPEPTIDASE-RELATED"/>
    <property type="match status" value="1"/>
</dbReference>
<organism evidence="3 4">
    <name type="scientific">Geomonas limicola</name>
    <dbReference type="NCBI Taxonomy" id="2740186"/>
    <lineage>
        <taxon>Bacteria</taxon>
        <taxon>Pseudomonadati</taxon>
        <taxon>Thermodesulfobacteriota</taxon>
        <taxon>Desulfuromonadia</taxon>
        <taxon>Geobacterales</taxon>
        <taxon>Geobacteraceae</taxon>
        <taxon>Geomonas</taxon>
    </lineage>
</organism>
<reference evidence="4" key="1">
    <citation type="submission" date="2020-06" db="EMBL/GenBank/DDBJ databases">
        <title>Draft genomic sequecing of Geomonas sp. Red745.</title>
        <authorList>
            <person name="Itoh H."/>
            <person name="Xu Z.X."/>
            <person name="Ushijima N."/>
            <person name="Masuda Y."/>
            <person name="Shiratori Y."/>
            <person name="Senoo K."/>
        </authorList>
    </citation>
    <scope>NUCLEOTIDE SEQUENCE [LARGE SCALE GENOMIC DNA]</scope>
    <source>
        <strain evidence="4">Red745</strain>
    </source>
</reference>
<dbReference type="GO" id="GO:0042277">
    <property type="term" value="F:peptide binding"/>
    <property type="evidence" value="ECO:0007669"/>
    <property type="project" value="TreeGrafter"/>
</dbReference>
<comment type="caution">
    <text evidence="3">The sequence shown here is derived from an EMBL/GenBank/DDBJ whole genome shotgun (WGS) entry which is preliminary data.</text>
</comment>
<dbReference type="SUPFAM" id="SSF55486">
    <property type="entry name" value="Metalloproteases ('zincins'), catalytic domain"/>
    <property type="match status" value="1"/>
</dbReference>
<feature type="signal peptide" evidence="1">
    <location>
        <begin position="1"/>
        <end position="19"/>
    </location>
</feature>
<accession>A0A6V8N3Y0</accession>
<dbReference type="GO" id="GO:0005737">
    <property type="term" value="C:cytoplasm"/>
    <property type="evidence" value="ECO:0007669"/>
    <property type="project" value="TreeGrafter"/>
</dbReference>
<evidence type="ECO:0000259" key="2">
    <source>
        <dbReference type="Pfam" id="PF01433"/>
    </source>
</evidence>
<dbReference type="AlphaFoldDB" id="A0A6V8N3Y0"/>
<feature type="domain" description="Peptidase M1 membrane alanine aminopeptidase" evidence="2">
    <location>
        <begin position="288"/>
        <end position="428"/>
    </location>
</feature>
<dbReference type="InterPro" id="IPR027268">
    <property type="entry name" value="Peptidase_M4/M1_CTD_sf"/>
</dbReference>
<dbReference type="GO" id="GO:0005615">
    <property type="term" value="C:extracellular space"/>
    <property type="evidence" value="ECO:0007669"/>
    <property type="project" value="TreeGrafter"/>
</dbReference>
<dbReference type="GO" id="GO:0043171">
    <property type="term" value="P:peptide catabolic process"/>
    <property type="evidence" value="ECO:0007669"/>
    <property type="project" value="TreeGrafter"/>
</dbReference>
<dbReference type="Proteomes" id="UP000587586">
    <property type="component" value="Unassembled WGS sequence"/>
</dbReference>
<dbReference type="Pfam" id="PF01433">
    <property type="entry name" value="Peptidase_M1"/>
    <property type="match status" value="1"/>
</dbReference>
<evidence type="ECO:0000313" key="4">
    <source>
        <dbReference type="Proteomes" id="UP000587586"/>
    </source>
</evidence>
<evidence type="ECO:0000256" key="1">
    <source>
        <dbReference type="SAM" id="SignalP"/>
    </source>
</evidence>
<dbReference type="PROSITE" id="PS51257">
    <property type="entry name" value="PROKAR_LIPOPROTEIN"/>
    <property type="match status" value="1"/>
</dbReference>
<dbReference type="Gene3D" id="1.10.390.10">
    <property type="entry name" value="Neutral Protease Domain 2"/>
    <property type="match status" value="1"/>
</dbReference>
<keyword evidence="4" id="KW-1185">Reference proteome</keyword>
<name>A0A6V8N3Y0_9BACT</name>
<keyword evidence="1" id="KW-0732">Signal</keyword>
<dbReference type="PANTHER" id="PTHR11533">
    <property type="entry name" value="PROTEASE M1 ZINC METALLOPROTEASE"/>
    <property type="match status" value="1"/>
</dbReference>
<evidence type="ECO:0000313" key="3">
    <source>
        <dbReference type="EMBL" id="GFO66577.1"/>
    </source>
</evidence>
<dbReference type="GO" id="GO:0008270">
    <property type="term" value="F:zinc ion binding"/>
    <property type="evidence" value="ECO:0007669"/>
    <property type="project" value="InterPro"/>
</dbReference>
<dbReference type="GO" id="GO:0016020">
    <property type="term" value="C:membrane"/>
    <property type="evidence" value="ECO:0007669"/>
    <property type="project" value="TreeGrafter"/>
</dbReference>
<dbReference type="RefSeq" id="WP_183359121.1">
    <property type="nucleotide sequence ID" value="NZ_BLXZ01000001.1"/>
</dbReference>
<dbReference type="EMBL" id="BLXZ01000001">
    <property type="protein sequence ID" value="GFO66577.1"/>
    <property type="molecule type" value="Genomic_DNA"/>
</dbReference>
<dbReference type="InterPro" id="IPR050344">
    <property type="entry name" value="Peptidase_M1_aminopeptidases"/>
</dbReference>
<protein>
    <submittedName>
        <fullName evidence="3">Peptidase M1</fullName>
    </submittedName>
</protein>